<comment type="caution">
    <text evidence="2">The sequence shown here is derived from an EMBL/GenBank/DDBJ whole genome shotgun (WGS) entry which is preliminary data.</text>
</comment>
<evidence type="ECO:0000256" key="1">
    <source>
        <dbReference type="SAM" id="MobiDB-lite"/>
    </source>
</evidence>
<dbReference type="EMBL" id="JAINDJ010000014">
    <property type="protein sequence ID" value="KAG9438728.1"/>
    <property type="molecule type" value="Genomic_DNA"/>
</dbReference>
<evidence type="ECO:0000313" key="2">
    <source>
        <dbReference type="EMBL" id="KAG9438728.1"/>
    </source>
</evidence>
<evidence type="ECO:0000313" key="3">
    <source>
        <dbReference type="Proteomes" id="UP000825729"/>
    </source>
</evidence>
<reference evidence="2 3" key="1">
    <citation type="submission" date="2021-07" db="EMBL/GenBank/DDBJ databases">
        <title>The Aristolochia fimbriata genome: insights into angiosperm evolution, floral development and chemical biosynthesis.</title>
        <authorList>
            <person name="Jiao Y."/>
        </authorList>
    </citation>
    <scope>NUCLEOTIDE SEQUENCE [LARGE SCALE GENOMIC DNA]</scope>
    <source>
        <strain evidence="2">IBCAS-2021</strain>
        <tissue evidence="2">Leaf</tissue>
    </source>
</reference>
<keyword evidence="3" id="KW-1185">Reference proteome</keyword>
<feature type="region of interest" description="Disordered" evidence="1">
    <location>
        <begin position="83"/>
        <end position="135"/>
    </location>
</feature>
<accession>A0AAV7DQ73</accession>
<dbReference type="AlphaFoldDB" id="A0AAV7DQ73"/>
<feature type="region of interest" description="Disordered" evidence="1">
    <location>
        <begin position="1"/>
        <end position="46"/>
    </location>
</feature>
<sequence length="135" mass="14687">MRLGQSAGRREPVRRRLGAPTDAGHGRPQARRMIPPADTPPLADRGGWRYDHGRVLAAPAPLLAPPAGFPIRPALKHGPRSLTCVRSQRATKPVRRKEADWRDPSSGCTADRPRSSEKGSSVSIPVGTRKMVNYA</sequence>
<name>A0AAV7DQ73_ARIFI</name>
<protein>
    <submittedName>
        <fullName evidence="2">Uncharacterized protein</fullName>
    </submittedName>
</protein>
<organism evidence="2 3">
    <name type="scientific">Aristolochia fimbriata</name>
    <name type="common">White veined hardy Dutchman's pipe vine</name>
    <dbReference type="NCBI Taxonomy" id="158543"/>
    <lineage>
        <taxon>Eukaryota</taxon>
        <taxon>Viridiplantae</taxon>
        <taxon>Streptophyta</taxon>
        <taxon>Embryophyta</taxon>
        <taxon>Tracheophyta</taxon>
        <taxon>Spermatophyta</taxon>
        <taxon>Magnoliopsida</taxon>
        <taxon>Magnoliidae</taxon>
        <taxon>Piperales</taxon>
        <taxon>Aristolochiaceae</taxon>
        <taxon>Aristolochia</taxon>
    </lineage>
</organism>
<dbReference type="Proteomes" id="UP000825729">
    <property type="component" value="Unassembled WGS sequence"/>
</dbReference>
<gene>
    <name evidence="2" type="ORF">H6P81_021323</name>
</gene>
<proteinExistence type="predicted"/>